<feature type="transmembrane region" description="Helical" evidence="1">
    <location>
        <begin position="6"/>
        <end position="23"/>
    </location>
</feature>
<organism evidence="2 3">
    <name type="scientific">Musca hytrovirus</name>
    <name type="common">isolate Musca domestica/United States/Boucias/-</name>
    <name type="synonym">MHV</name>
    <dbReference type="NCBI Taxonomy" id="523909"/>
    <lineage>
        <taxon>Viruses</taxon>
        <taxon>Viruses incertae sedis</taxon>
        <taxon>Naldaviricetes</taxon>
        <taxon>Lefavirales</taxon>
        <taxon>Hytrosaviridae</taxon>
        <taxon>Muscavirus</taxon>
        <taxon>Muscavirus musdomesticae</taxon>
    </lineage>
</organism>
<sequence>MLGWIVLQLLVIVLVFIYIYFTFRHVVRIPSAAENIEKISPGLAQLATDGRDKIVFWFYSLSQRAYIKYTLDANKNIQMVNDGDGDYNLPERVKDLSSGYYFNVGKQRWERKIPIDSMPRFVRAGSLEQRFRICYLAGEGGGGDDDYKEICQETKLQTFVQLEIRDDVYEWKNEMLTLSSASSSSSSFPKDRVKCKFTTNRYRQYLGLAPLTSTPDNDIERDLNIYFEYEAKGDDDGAWKLRKCERPDSIFDGETCISVSRSISTPLPIVGTNQAIKRVNELFTQRTAKTERITNKRQQDMNIYRIQLNSEHSTFVDLNVEQRIYVYEEDFYRSCDKTIFLVCEGDDDGGGDASDCVWSLKQIINNNTRENLLQQGQQLCPILEDWHKVWHISTGEIVSLEQPFVVFRDELFHVDDNLLTLVAHIQSIKGFRIVTKSDGNVQNVQLLPHLREYSVKNKHNTMCRVYAMYVGAVILDMYIETRLLVDFVDNVHKYDFYLRPMFPTIVDDFQLDTWSCVHDGGGDNTPTQMFTYIALVDMYPGLRKYATASTPTC</sequence>
<evidence type="ECO:0000256" key="1">
    <source>
        <dbReference type="SAM" id="Phobius"/>
    </source>
</evidence>
<evidence type="ECO:0000313" key="3">
    <source>
        <dbReference type="Proteomes" id="UP000011274"/>
    </source>
</evidence>
<keyword evidence="1" id="KW-0812">Transmembrane</keyword>
<reference evidence="2 3" key="1">
    <citation type="journal article" date="2008" name="Virology">
        <title>Sequence analysis of a non-classified, non-occluded DNA virus that causes salivary gland hypertrophy of Musca domestica, MdSGHV.</title>
        <authorList>
            <person name="Garcia-Maruniak A."/>
            <person name="Maruniak J.E."/>
            <person name="Farmerie W."/>
            <person name="Boucias D.G."/>
        </authorList>
    </citation>
    <scope>NUCLEOTIDE SEQUENCE [LARGE SCALE GENOMIC DNA]</scope>
    <source>
        <strain evidence="3">Isolate Musca domestica/United States/Boucias/-</strain>
    </source>
</reference>
<proteinExistence type="predicted"/>
<name>B2YFZ4_MHVB</name>
<dbReference type="RefSeq" id="YP_001883345.1">
    <property type="nucleotide sequence ID" value="NC_010671.1"/>
</dbReference>
<gene>
    <name evidence="2" type="ORF">MdSGHV017</name>
</gene>
<evidence type="ECO:0000313" key="2">
    <source>
        <dbReference type="EMBL" id="ACD03476.1"/>
    </source>
</evidence>
<keyword evidence="3" id="KW-1185">Reference proteome</keyword>
<keyword evidence="1" id="KW-0472">Membrane</keyword>
<organismHost>
    <name type="scientific">Musca domestica</name>
    <name type="common">House fly</name>
    <dbReference type="NCBI Taxonomy" id="7370"/>
</organismHost>
<accession>B2YFZ4</accession>
<protein>
    <submittedName>
        <fullName evidence="2">Uncharacterized protein</fullName>
    </submittedName>
</protein>
<dbReference type="EMBL" id="EU522111">
    <property type="protein sequence ID" value="ACD03476.1"/>
    <property type="molecule type" value="Genomic_DNA"/>
</dbReference>
<dbReference type="GeneID" id="6295366"/>
<dbReference type="KEGG" id="vg:6295366"/>
<keyword evidence="1" id="KW-1133">Transmembrane helix</keyword>
<dbReference type="Proteomes" id="UP000011274">
    <property type="component" value="Segment"/>
</dbReference>